<evidence type="ECO:0000313" key="3">
    <source>
        <dbReference type="Proteomes" id="UP001211872"/>
    </source>
</evidence>
<evidence type="ECO:0000313" key="2">
    <source>
        <dbReference type="EMBL" id="WBO86347.1"/>
    </source>
</evidence>
<organism evidence="2 3">
    <name type="scientific">Hymenobacter yonginensis</name>
    <dbReference type="NCBI Taxonomy" id="748197"/>
    <lineage>
        <taxon>Bacteria</taxon>
        <taxon>Pseudomonadati</taxon>
        <taxon>Bacteroidota</taxon>
        <taxon>Cytophagia</taxon>
        <taxon>Cytophagales</taxon>
        <taxon>Hymenobacteraceae</taxon>
        <taxon>Hymenobacter</taxon>
    </lineage>
</organism>
<evidence type="ECO:0000256" key="1">
    <source>
        <dbReference type="SAM" id="SignalP"/>
    </source>
</evidence>
<name>A0ABY7PUP2_9BACT</name>
<dbReference type="Proteomes" id="UP001211872">
    <property type="component" value="Chromosome"/>
</dbReference>
<keyword evidence="3" id="KW-1185">Reference proteome</keyword>
<keyword evidence="1" id="KW-0732">Signal</keyword>
<gene>
    <name evidence="2" type="ORF">O9Z63_08800</name>
</gene>
<feature type="chain" id="PRO_5046683459" description="DUF839 domain-containing protein" evidence="1">
    <location>
        <begin position="22"/>
        <end position="493"/>
    </location>
</feature>
<proteinExistence type="predicted"/>
<reference evidence="2 3" key="1">
    <citation type="journal article" date="2011" name="Int. J. Syst. Evol. Microbiol.">
        <title>Hymenobacter yonginensis sp. nov., isolated from a mesotrophic artificial lake.</title>
        <authorList>
            <person name="Joung Y."/>
            <person name="Cho S.H."/>
            <person name="Kim H."/>
            <person name="Kim S.B."/>
            <person name="Joh K."/>
        </authorList>
    </citation>
    <scope>NUCLEOTIDE SEQUENCE [LARGE SCALE GENOMIC DNA]</scope>
    <source>
        <strain evidence="2 3">KCTC 22745</strain>
    </source>
</reference>
<sequence length="493" mass="53666">MHTPTLSARLLAALALSASLAACSDDNDEASTNSVKLDNYSVTPVLAKTLPGFESVKLYSLISSDDKLAASPDFMFGGSADGAGLLRNPDGKGFTLLVNHEDNLAISRVRFDETLRPVGGEYLLNSDGGRWRLCSGTMVTPEEHGFGPYFLSAGESAVDAQTHLIQPFADNNTQSTPKGVRGLGYWSAENAVPLPKTAYPGKTVVLTGEDASDATGGQLALYLSNALGDLDGGQQYMLRRRDLNQREKDMATGQRYEVEFVAIPDYKNLTGTQMQAQVDPLKAIKFGRVEDIDYRKGGGANGREVYFNVTGQDFTGVNADQSRTKWGRTYRLVLNEQNPLLGTLELVLDGDDRAGKAKDFQNPDNLCVTQNYVYVQEDSNGYGTETHDAYIYQYTIATGELKKVLELDHRRTEADKDKYNVTGTSYTPGASSKGSWEYGALVDVSDVVGQPNTFTLCIQPHSWRAQKYKDGGARPNNGNDQASQVVILSGLPR</sequence>
<dbReference type="EMBL" id="CP115396">
    <property type="protein sequence ID" value="WBO86347.1"/>
    <property type="molecule type" value="Genomic_DNA"/>
</dbReference>
<evidence type="ECO:0008006" key="4">
    <source>
        <dbReference type="Google" id="ProtNLM"/>
    </source>
</evidence>
<dbReference type="RefSeq" id="WP_270128934.1">
    <property type="nucleotide sequence ID" value="NZ_CP115396.1"/>
</dbReference>
<accession>A0ABY7PUP2</accession>
<feature type="signal peptide" evidence="1">
    <location>
        <begin position="1"/>
        <end position="21"/>
    </location>
</feature>
<protein>
    <recommendedName>
        <fullName evidence="4">DUF839 domain-containing protein</fullName>
    </recommendedName>
</protein>